<name>A0A9P0KW59_ACAOB</name>
<dbReference type="PANTHER" id="PTHR10082:SF60">
    <property type="entry name" value="INTEGRIN BETA-PS"/>
    <property type="match status" value="1"/>
</dbReference>
<dbReference type="Gene3D" id="2.10.25.10">
    <property type="entry name" value="Laminin"/>
    <property type="match status" value="1"/>
</dbReference>
<dbReference type="GO" id="GO:0007229">
    <property type="term" value="P:integrin-mediated signaling pathway"/>
    <property type="evidence" value="ECO:0007669"/>
    <property type="project" value="TreeGrafter"/>
</dbReference>
<dbReference type="GO" id="GO:0033627">
    <property type="term" value="P:cell adhesion mediated by integrin"/>
    <property type="evidence" value="ECO:0007669"/>
    <property type="project" value="TreeGrafter"/>
</dbReference>
<keyword evidence="5" id="KW-1185">Reference proteome</keyword>
<evidence type="ECO:0000259" key="3">
    <source>
        <dbReference type="Pfam" id="PF18720"/>
    </source>
</evidence>
<dbReference type="AlphaFoldDB" id="A0A9P0KW59"/>
<proteinExistence type="predicted"/>
<keyword evidence="1" id="KW-1015">Disulfide bond</keyword>
<comment type="caution">
    <text evidence="4">The sequence shown here is derived from an EMBL/GenBank/DDBJ whole genome shotgun (WGS) entry which is preliminary data.</text>
</comment>
<evidence type="ECO:0000256" key="1">
    <source>
        <dbReference type="ARBA" id="ARBA00023157"/>
    </source>
</evidence>
<protein>
    <recommendedName>
        <fullName evidence="3">Tenascin EGF-like domain-containing protein</fullName>
    </recommendedName>
</protein>
<evidence type="ECO:0000256" key="2">
    <source>
        <dbReference type="ARBA" id="ARBA00023180"/>
    </source>
</evidence>
<dbReference type="GO" id="GO:0005925">
    <property type="term" value="C:focal adhesion"/>
    <property type="evidence" value="ECO:0007669"/>
    <property type="project" value="TreeGrafter"/>
</dbReference>
<dbReference type="OrthoDB" id="410592at2759"/>
<evidence type="ECO:0000313" key="5">
    <source>
        <dbReference type="Proteomes" id="UP001152888"/>
    </source>
</evidence>
<dbReference type="InterPro" id="IPR015812">
    <property type="entry name" value="Integrin_bsu"/>
</dbReference>
<evidence type="ECO:0000313" key="4">
    <source>
        <dbReference type="EMBL" id="CAH1984018.1"/>
    </source>
</evidence>
<dbReference type="GO" id="GO:0005178">
    <property type="term" value="F:integrin binding"/>
    <property type="evidence" value="ECO:0007669"/>
    <property type="project" value="TreeGrafter"/>
</dbReference>
<gene>
    <name evidence="4" type="ORF">ACAOBT_LOCUS15870</name>
</gene>
<dbReference type="GO" id="GO:0007160">
    <property type="term" value="P:cell-matrix adhesion"/>
    <property type="evidence" value="ECO:0007669"/>
    <property type="project" value="TreeGrafter"/>
</dbReference>
<dbReference type="Pfam" id="PF18720">
    <property type="entry name" value="EGF_Tenascin"/>
    <property type="match status" value="1"/>
</dbReference>
<sequence length="109" mass="11978">MGESTCFEGKCLCKSEYTGKDCSCSTSTSNCHLPDSPEMCNSNGKCHCNKCECNQGYSDKFCEVNGSNNTICEIYKPYVEEAATSEKYKFQRNGVDIYVDVVGDATQDG</sequence>
<keyword evidence="2" id="KW-0325">Glycoprotein</keyword>
<organism evidence="4 5">
    <name type="scientific">Acanthoscelides obtectus</name>
    <name type="common">Bean weevil</name>
    <name type="synonym">Bruchus obtectus</name>
    <dbReference type="NCBI Taxonomy" id="200917"/>
    <lineage>
        <taxon>Eukaryota</taxon>
        <taxon>Metazoa</taxon>
        <taxon>Ecdysozoa</taxon>
        <taxon>Arthropoda</taxon>
        <taxon>Hexapoda</taxon>
        <taxon>Insecta</taxon>
        <taxon>Pterygota</taxon>
        <taxon>Neoptera</taxon>
        <taxon>Endopterygota</taxon>
        <taxon>Coleoptera</taxon>
        <taxon>Polyphaga</taxon>
        <taxon>Cucujiformia</taxon>
        <taxon>Chrysomeloidea</taxon>
        <taxon>Chrysomelidae</taxon>
        <taxon>Bruchinae</taxon>
        <taxon>Bruchini</taxon>
        <taxon>Acanthoscelides</taxon>
    </lineage>
</organism>
<dbReference type="Proteomes" id="UP001152888">
    <property type="component" value="Unassembled WGS sequence"/>
</dbReference>
<dbReference type="GO" id="GO:0009986">
    <property type="term" value="C:cell surface"/>
    <property type="evidence" value="ECO:0007669"/>
    <property type="project" value="TreeGrafter"/>
</dbReference>
<reference evidence="4" key="1">
    <citation type="submission" date="2022-03" db="EMBL/GenBank/DDBJ databases">
        <authorList>
            <person name="Sayadi A."/>
        </authorList>
    </citation>
    <scope>NUCLEOTIDE SEQUENCE</scope>
</reference>
<dbReference type="GO" id="GO:0016477">
    <property type="term" value="P:cell migration"/>
    <property type="evidence" value="ECO:0007669"/>
    <property type="project" value="TreeGrafter"/>
</dbReference>
<feature type="domain" description="Tenascin EGF-like" evidence="3">
    <location>
        <begin position="5"/>
        <end position="23"/>
    </location>
</feature>
<accession>A0A9P0KW59</accession>
<dbReference type="SUPFAM" id="SSF57196">
    <property type="entry name" value="EGF/Laminin"/>
    <property type="match status" value="1"/>
</dbReference>
<dbReference type="GO" id="GO:0098609">
    <property type="term" value="P:cell-cell adhesion"/>
    <property type="evidence" value="ECO:0007669"/>
    <property type="project" value="TreeGrafter"/>
</dbReference>
<dbReference type="EMBL" id="CAKOFQ010006949">
    <property type="protein sequence ID" value="CAH1984018.1"/>
    <property type="molecule type" value="Genomic_DNA"/>
</dbReference>
<dbReference type="InterPro" id="IPR041161">
    <property type="entry name" value="EGF_Tenascin"/>
</dbReference>
<dbReference type="PANTHER" id="PTHR10082">
    <property type="entry name" value="INTEGRIN BETA SUBUNIT"/>
    <property type="match status" value="1"/>
</dbReference>
<dbReference type="GO" id="GO:0008305">
    <property type="term" value="C:integrin complex"/>
    <property type="evidence" value="ECO:0007669"/>
    <property type="project" value="TreeGrafter"/>
</dbReference>